<feature type="region of interest" description="Disordered" evidence="1">
    <location>
        <begin position="166"/>
        <end position="193"/>
    </location>
</feature>
<dbReference type="EMBL" id="LGRX02005162">
    <property type="protein sequence ID" value="KAK3279035.1"/>
    <property type="molecule type" value="Genomic_DNA"/>
</dbReference>
<dbReference type="AlphaFoldDB" id="A0AAE0LBU3"/>
<evidence type="ECO:0000259" key="2">
    <source>
        <dbReference type="PROSITE" id="PS50076"/>
    </source>
</evidence>
<comment type="caution">
    <text evidence="3">The sequence shown here is derived from an EMBL/GenBank/DDBJ whole genome shotgun (WGS) entry which is preliminary data.</text>
</comment>
<dbReference type="InterPro" id="IPR036869">
    <property type="entry name" value="J_dom_sf"/>
</dbReference>
<dbReference type="SUPFAM" id="SSF46565">
    <property type="entry name" value="Chaperone J-domain"/>
    <property type="match status" value="1"/>
</dbReference>
<gene>
    <name evidence="3" type="ORF">CYMTET_13062</name>
</gene>
<evidence type="ECO:0000313" key="4">
    <source>
        <dbReference type="Proteomes" id="UP001190700"/>
    </source>
</evidence>
<protein>
    <recommendedName>
        <fullName evidence="2">J domain-containing protein</fullName>
    </recommendedName>
</protein>
<evidence type="ECO:0000313" key="3">
    <source>
        <dbReference type="EMBL" id="KAK3279035.1"/>
    </source>
</evidence>
<sequence length="268" mass="29054">MMPQASQPTPAPGVQLRAPNENEAGVGSSRREGKAQAPPMLRQGGSAFEAIRRKKEERKRLKEELRHSRGRTLTAVVEQDDAPKEFKYKRCRLCGNTMHRDMKLCSSCCLPVTDPETFDPAELPCAGAPPSQVEAAPGHSQESALSHEVDAGAPVEFGPHLPAPMASECTRQGGAAAALQHAERGAAASAKREPVAQLREELLALHQRKRHYARGFDPALKPAYEVLGLPLGTGEGEVRRAYRELVVENHPDGYEPAPSLGIKLDPVE</sequence>
<name>A0AAE0LBU3_9CHLO</name>
<dbReference type="Gene3D" id="1.10.287.110">
    <property type="entry name" value="DnaJ domain"/>
    <property type="match status" value="1"/>
</dbReference>
<dbReference type="Proteomes" id="UP001190700">
    <property type="component" value="Unassembled WGS sequence"/>
</dbReference>
<organism evidence="3 4">
    <name type="scientific">Cymbomonas tetramitiformis</name>
    <dbReference type="NCBI Taxonomy" id="36881"/>
    <lineage>
        <taxon>Eukaryota</taxon>
        <taxon>Viridiplantae</taxon>
        <taxon>Chlorophyta</taxon>
        <taxon>Pyramimonadophyceae</taxon>
        <taxon>Pyramimonadales</taxon>
        <taxon>Pyramimonadaceae</taxon>
        <taxon>Cymbomonas</taxon>
    </lineage>
</organism>
<evidence type="ECO:0000256" key="1">
    <source>
        <dbReference type="SAM" id="MobiDB-lite"/>
    </source>
</evidence>
<dbReference type="InterPro" id="IPR001623">
    <property type="entry name" value="DnaJ_domain"/>
</dbReference>
<keyword evidence="4" id="KW-1185">Reference proteome</keyword>
<dbReference type="PROSITE" id="PS50076">
    <property type="entry name" value="DNAJ_2"/>
    <property type="match status" value="1"/>
</dbReference>
<proteinExistence type="predicted"/>
<feature type="domain" description="J" evidence="2">
    <location>
        <begin position="222"/>
        <end position="268"/>
    </location>
</feature>
<dbReference type="CDD" id="cd06257">
    <property type="entry name" value="DnaJ"/>
    <property type="match status" value="1"/>
</dbReference>
<accession>A0AAE0LBU3</accession>
<reference evidence="3 4" key="1">
    <citation type="journal article" date="2015" name="Genome Biol. Evol.">
        <title>Comparative Genomics of a Bacterivorous Green Alga Reveals Evolutionary Causalities and Consequences of Phago-Mixotrophic Mode of Nutrition.</title>
        <authorList>
            <person name="Burns J.A."/>
            <person name="Paasch A."/>
            <person name="Narechania A."/>
            <person name="Kim E."/>
        </authorList>
    </citation>
    <scope>NUCLEOTIDE SEQUENCE [LARGE SCALE GENOMIC DNA]</scope>
    <source>
        <strain evidence="3 4">PLY_AMNH</strain>
    </source>
</reference>
<feature type="region of interest" description="Disordered" evidence="1">
    <location>
        <begin position="1"/>
        <end position="52"/>
    </location>
</feature>